<protein>
    <submittedName>
        <fullName evidence="1">Uncharacterized protein</fullName>
    </submittedName>
</protein>
<accession>A0AA37HCC4</accession>
<dbReference type="Proteomes" id="UP001055286">
    <property type="component" value="Unassembled WGS sequence"/>
</dbReference>
<gene>
    <name evidence="1" type="ORF">MPEAHAMD_3486</name>
</gene>
<evidence type="ECO:0000313" key="2">
    <source>
        <dbReference type="Proteomes" id="UP001055286"/>
    </source>
</evidence>
<comment type="caution">
    <text evidence="1">The sequence shown here is derived from an EMBL/GenBank/DDBJ whole genome shotgun (WGS) entry which is preliminary data.</text>
</comment>
<dbReference type="RefSeq" id="WP_165795509.1">
    <property type="nucleotide sequence ID" value="NZ_BPQJ01000016.1"/>
</dbReference>
<keyword evidence="2" id="KW-1185">Reference proteome</keyword>
<sequence length="222" mass="22462">MSEAYLYEFLYRGRPAGSAEAPAWHVVLGRHVTPPGASEAQFVASGALTPAQAEAAGFPLSAVLDGIDAAALAGRDAAMAAAEAARRDRDEMAEARDVAAAARDAAEAERDALAAQLAALQAAPAPAAPLPAVSDRQFFQALAQAGAITPDEALAAVMTGVLPARIEAAVAGLPAAERFAARMLLSGATAFERGHPMVAQLGAALGSDAAELDALWRQAAAL</sequence>
<organism evidence="1 2">
    <name type="scientific">Methylobacterium frigidaeris</name>
    <dbReference type="NCBI Taxonomy" id="2038277"/>
    <lineage>
        <taxon>Bacteria</taxon>
        <taxon>Pseudomonadati</taxon>
        <taxon>Pseudomonadota</taxon>
        <taxon>Alphaproteobacteria</taxon>
        <taxon>Hyphomicrobiales</taxon>
        <taxon>Methylobacteriaceae</taxon>
        <taxon>Methylobacterium</taxon>
    </lineage>
</organism>
<reference evidence="1" key="2">
    <citation type="submission" date="2021-08" db="EMBL/GenBank/DDBJ databases">
        <authorList>
            <person name="Tani A."/>
            <person name="Ola A."/>
            <person name="Ogura Y."/>
            <person name="Katsura K."/>
            <person name="Hayashi T."/>
        </authorList>
    </citation>
    <scope>NUCLEOTIDE SEQUENCE</scope>
    <source>
        <strain evidence="1">JCM 32048</strain>
    </source>
</reference>
<evidence type="ECO:0000313" key="1">
    <source>
        <dbReference type="EMBL" id="GJD63320.1"/>
    </source>
</evidence>
<reference evidence="1" key="1">
    <citation type="journal article" date="2016" name="Front. Microbiol.">
        <title>Genome Sequence of the Piezophilic, Mesophilic Sulfate-Reducing Bacterium Desulfovibrio indicus J2T.</title>
        <authorList>
            <person name="Cao J."/>
            <person name="Maignien L."/>
            <person name="Shao Z."/>
            <person name="Alain K."/>
            <person name="Jebbar M."/>
        </authorList>
    </citation>
    <scope>NUCLEOTIDE SEQUENCE</scope>
    <source>
        <strain evidence="1">JCM 32048</strain>
    </source>
</reference>
<name>A0AA37HCC4_9HYPH</name>
<dbReference type="EMBL" id="BPQJ01000016">
    <property type="protein sequence ID" value="GJD63320.1"/>
    <property type="molecule type" value="Genomic_DNA"/>
</dbReference>
<dbReference type="AlphaFoldDB" id="A0AA37HCC4"/>
<proteinExistence type="predicted"/>